<accession>A0ABD0U189</accession>
<evidence type="ECO:0000313" key="1">
    <source>
        <dbReference type="EMBL" id="KAL0905730.1"/>
    </source>
</evidence>
<dbReference type="AlphaFoldDB" id="A0ABD0U189"/>
<comment type="caution">
    <text evidence="1">The sequence shown here is derived from an EMBL/GenBank/DDBJ whole genome shotgun (WGS) entry which is preliminary data.</text>
</comment>
<dbReference type="Proteomes" id="UP001552299">
    <property type="component" value="Unassembled WGS sequence"/>
</dbReference>
<name>A0ABD0U189_DENTH</name>
<sequence length="176" mass="19612">MPESKQQCDLQVELLLECSSQGFVLLRLADQLDGHLSLLVYPMVNPAVSPRSKFVPNKKLRHVGAPFILSPALYLPAKGLQVLGPRKCLSVFPKRKPPLKNAVKTDARTPPKAVEVLHTMNANSNKCYIQEEKMKERNIPKPAEPKLDLILQHFKNVANHGTGQLGYRLSNDSAEN</sequence>
<keyword evidence="2" id="KW-1185">Reference proteome</keyword>
<evidence type="ECO:0000313" key="2">
    <source>
        <dbReference type="Proteomes" id="UP001552299"/>
    </source>
</evidence>
<protein>
    <submittedName>
        <fullName evidence="1">Uncharacterized protein</fullName>
    </submittedName>
</protein>
<gene>
    <name evidence="1" type="ORF">M5K25_024168</name>
</gene>
<organism evidence="1 2">
    <name type="scientific">Dendrobium thyrsiflorum</name>
    <name type="common">Pinecone-like raceme dendrobium</name>
    <name type="synonym">Orchid</name>
    <dbReference type="NCBI Taxonomy" id="117978"/>
    <lineage>
        <taxon>Eukaryota</taxon>
        <taxon>Viridiplantae</taxon>
        <taxon>Streptophyta</taxon>
        <taxon>Embryophyta</taxon>
        <taxon>Tracheophyta</taxon>
        <taxon>Spermatophyta</taxon>
        <taxon>Magnoliopsida</taxon>
        <taxon>Liliopsida</taxon>
        <taxon>Asparagales</taxon>
        <taxon>Orchidaceae</taxon>
        <taxon>Epidendroideae</taxon>
        <taxon>Malaxideae</taxon>
        <taxon>Dendrobiinae</taxon>
        <taxon>Dendrobium</taxon>
    </lineage>
</organism>
<reference evidence="1 2" key="1">
    <citation type="journal article" date="2024" name="Plant Biotechnol. J.">
        <title>Dendrobium thyrsiflorum genome and its molecular insights into genes involved in important horticultural traits.</title>
        <authorList>
            <person name="Chen B."/>
            <person name="Wang J.Y."/>
            <person name="Zheng P.J."/>
            <person name="Li K.L."/>
            <person name="Liang Y.M."/>
            <person name="Chen X.F."/>
            <person name="Zhang C."/>
            <person name="Zhao X."/>
            <person name="He X."/>
            <person name="Zhang G.Q."/>
            <person name="Liu Z.J."/>
            <person name="Xu Q."/>
        </authorList>
    </citation>
    <scope>NUCLEOTIDE SEQUENCE [LARGE SCALE GENOMIC DNA]</scope>
    <source>
        <strain evidence="1">GZMU011</strain>
    </source>
</reference>
<dbReference type="EMBL" id="JANQDX010000018">
    <property type="protein sequence ID" value="KAL0905730.1"/>
    <property type="molecule type" value="Genomic_DNA"/>
</dbReference>
<proteinExistence type="predicted"/>